<protein>
    <submittedName>
        <fullName evidence="1">Uncharacterized protein</fullName>
    </submittedName>
</protein>
<gene>
    <name evidence="1" type="ORF">SDC9_87914</name>
</gene>
<evidence type="ECO:0000313" key="1">
    <source>
        <dbReference type="EMBL" id="MPM41264.1"/>
    </source>
</evidence>
<sequence>MIYQWRQFFRQAERIALFVDLHQNNFFEDPGDVVIEVGIVDDIRNNQFVEFDITNSHFVVCRQLQLSCKSPYDTLHETVDGADGNIGIVM</sequence>
<proteinExistence type="predicted"/>
<accession>A0A644ZUL3</accession>
<comment type="caution">
    <text evidence="1">The sequence shown here is derived from an EMBL/GenBank/DDBJ whole genome shotgun (WGS) entry which is preliminary data.</text>
</comment>
<dbReference type="AlphaFoldDB" id="A0A644ZUL3"/>
<dbReference type="EMBL" id="VSSQ01009305">
    <property type="protein sequence ID" value="MPM41264.1"/>
    <property type="molecule type" value="Genomic_DNA"/>
</dbReference>
<organism evidence="1">
    <name type="scientific">bioreactor metagenome</name>
    <dbReference type="NCBI Taxonomy" id="1076179"/>
    <lineage>
        <taxon>unclassified sequences</taxon>
        <taxon>metagenomes</taxon>
        <taxon>ecological metagenomes</taxon>
    </lineage>
</organism>
<reference evidence="1" key="1">
    <citation type="submission" date="2019-08" db="EMBL/GenBank/DDBJ databases">
        <authorList>
            <person name="Kucharzyk K."/>
            <person name="Murdoch R.W."/>
            <person name="Higgins S."/>
            <person name="Loffler F."/>
        </authorList>
    </citation>
    <scope>NUCLEOTIDE SEQUENCE</scope>
</reference>
<name>A0A644ZUL3_9ZZZZ</name>